<dbReference type="PANTHER" id="PTHR23421">
    <property type="entry name" value="BETA-GALACTOSIDASE RELATED"/>
    <property type="match status" value="1"/>
</dbReference>
<keyword evidence="6" id="KW-0732">Signal</keyword>
<feature type="domain" description="Beta-galactosidase galactose-binding" evidence="9">
    <location>
        <begin position="561"/>
        <end position="624"/>
    </location>
</feature>
<evidence type="ECO:0000256" key="3">
    <source>
        <dbReference type="ARBA" id="ARBA00023295"/>
    </source>
</evidence>
<evidence type="ECO:0000259" key="8">
    <source>
        <dbReference type="Pfam" id="PF21317"/>
    </source>
</evidence>
<dbReference type="SUPFAM" id="SSF49785">
    <property type="entry name" value="Galactose-binding domain-like"/>
    <property type="match status" value="1"/>
</dbReference>
<evidence type="ECO:0000256" key="1">
    <source>
        <dbReference type="ARBA" id="ARBA00009809"/>
    </source>
</evidence>
<evidence type="ECO:0000259" key="9">
    <source>
        <dbReference type="Pfam" id="PF21467"/>
    </source>
</evidence>
<proteinExistence type="inferred from homology"/>
<dbReference type="InterPro" id="IPR031330">
    <property type="entry name" value="Gly_Hdrlase_35_cat"/>
</dbReference>
<evidence type="ECO:0000256" key="5">
    <source>
        <dbReference type="RuleBase" id="RU003679"/>
    </source>
</evidence>
<dbReference type="Pfam" id="PF21317">
    <property type="entry name" value="BetaGal_ABD_1"/>
    <property type="match status" value="1"/>
</dbReference>
<dbReference type="InterPro" id="IPR048912">
    <property type="entry name" value="BetaGal1-like_ABD1"/>
</dbReference>
<keyword evidence="3 4" id="KW-0326">Glycosidase</keyword>
<dbReference type="InterPro" id="IPR019801">
    <property type="entry name" value="Glyco_hydro_35_CS"/>
</dbReference>
<dbReference type="InterPro" id="IPR008979">
    <property type="entry name" value="Galactose-bd-like_sf"/>
</dbReference>
<feature type="domain" description="Beta-galactosidase 1-like first all-beta" evidence="8">
    <location>
        <begin position="419"/>
        <end position="537"/>
    </location>
</feature>
<gene>
    <name evidence="10" type="ORF">SUNI508_09942</name>
</gene>
<evidence type="ECO:0000313" key="11">
    <source>
        <dbReference type="Proteomes" id="UP001408356"/>
    </source>
</evidence>
<sequence>MLASWIVAALTAGVAATRAEQVISSPSPTITADLPAFTYSNESFLLHGEPYTIIGGQMDPQRIPYQYWRDRLSKARAMGLNTIFSYIFWNNLEPTQGVWLSDQPQNDIASYFRIAQEEGLNVVLRPGPYICGEHEWGGFPAWLSEIPGMVVRTNNTPFLEETKKYIVNLAETSGFADLQVSRGGPILMVQVENEYGSFGENHNYTAALRDILLESFEVPLYTNDGGVDWTLAGGEVPNVLAEIDGGSWALPARDLYITDPSELGPLLDGGKSLYIMFEYYTWAPDQWGSHNPHNTTVGNPDTVAGFVSDIAYHLLNYSASISFYMVHGGTNFGFDNGAMWQNRTTVFTSSYDYGAPIDETGRTTDLYFKMRDAILPFVANGSVPEPPANLPRSSIPQFTLCSSTSLFDARGEKTTAASPLTMEALGQSYGFTLYEHTATTTVQGFVQPGDRPRDRVLVYVNDEIAGVMDSQYQHPLNVSVSLQPGDKLQLLIENLGRVDYYSRGNPYRNYVQDPWKGVKGDVSVGDQVLNDWDMYSMQLDSLPTVRCNGSKISNGSSTDSPLFYYGSFMGPSVTYNSSMTLDTFITVPNGVKGNVWVNGFHLGRYWLVGPQQSLYLPGSVIKPEEPNDVVILELEPWQMNSTSMVAYGVSERSWGNKPDPDCLVCV</sequence>
<dbReference type="PROSITE" id="PS01182">
    <property type="entry name" value="GLYCOSYL_HYDROL_F35"/>
    <property type="match status" value="1"/>
</dbReference>
<dbReference type="PRINTS" id="PR00742">
    <property type="entry name" value="GLHYDRLASE35"/>
</dbReference>
<dbReference type="SUPFAM" id="SSF51445">
    <property type="entry name" value="(Trans)glycosidases"/>
    <property type="match status" value="1"/>
</dbReference>
<accession>A0ABR2UMX3</accession>
<keyword evidence="2 4" id="KW-0378">Hydrolase</keyword>
<feature type="chain" id="PRO_5045398446" description="Beta-galactosidase" evidence="6">
    <location>
        <begin position="20"/>
        <end position="666"/>
    </location>
</feature>
<dbReference type="PIRSF" id="PIRSF006336">
    <property type="entry name" value="B-gal"/>
    <property type="match status" value="1"/>
</dbReference>
<comment type="catalytic activity">
    <reaction evidence="4">
        <text>Hydrolysis of terminal non-reducing beta-D-galactose residues in beta-D-galactosides.</text>
        <dbReference type="EC" id="3.2.1.23"/>
    </reaction>
</comment>
<comment type="caution">
    <text evidence="10">The sequence shown here is derived from an EMBL/GenBank/DDBJ whole genome shotgun (WGS) entry which is preliminary data.</text>
</comment>
<protein>
    <recommendedName>
        <fullName evidence="4">Beta-galactosidase</fullName>
        <ecNumber evidence="4">3.2.1.23</ecNumber>
    </recommendedName>
</protein>
<dbReference type="InterPro" id="IPR048913">
    <property type="entry name" value="BetaGal_gal-bd"/>
</dbReference>
<dbReference type="InterPro" id="IPR017853">
    <property type="entry name" value="GH"/>
</dbReference>
<dbReference type="Gene3D" id="2.60.120.260">
    <property type="entry name" value="Galactose-binding domain-like"/>
    <property type="match status" value="2"/>
</dbReference>
<reference evidence="10 11" key="1">
    <citation type="journal article" date="2024" name="J. Plant Pathol.">
        <title>Sequence and assembly of the genome of Seiridium unicorne, isolate CBS 538.82, causal agent of cypress canker disease.</title>
        <authorList>
            <person name="Scali E."/>
            <person name="Rocca G.D."/>
            <person name="Danti R."/>
            <person name="Garbelotto M."/>
            <person name="Barberini S."/>
            <person name="Baroncelli R."/>
            <person name="Emiliani G."/>
        </authorList>
    </citation>
    <scope>NUCLEOTIDE SEQUENCE [LARGE SCALE GENOMIC DNA]</scope>
    <source>
        <strain evidence="10 11">BM-138-508</strain>
    </source>
</reference>
<dbReference type="EC" id="3.2.1.23" evidence="4"/>
<evidence type="ECO:0000256" key="6">
    <source>
        <dbReference type="SAM" id="SignalP"/>
    </source>
</evidence>
<evidence type="ECO:0000259" key="7">
    <source>
        <dbReference type="Pfam" id="PF01301"/>
    </source>
</evidence>
<evidence type="ECO:0000256" key="4">
    <source>
        <dbReference type="RuleBase" id="RU000675"/>
    </source>
</evidence>
<dbReference type="EMBL" id="JARVKF010000410">
    <property type="protein sequence ID" value="KAK9415982.1"/>
    <property type="molecule type" value="Genomic_DNA"/>
</dbReference>
<dbReference type="Pfam" id="PF01301">
    <property type="entry name" value="Glyco_hydro_35"/>
    <property type="match status" value="1"/>
</dbReference>
<feature type="domain" description="Glycoside hydrolase 35 catalytic" evidence="7">
    <location>
        <begin position="43"/>
        <end position="374"/>
    </location>
</feature>
<comment type="similarity">
    <text evidence="1 5">Belongs to the glycosyl hydrolase 35 family.</text>
</comment>
<name>A0ABR2UMX3_9PEZI</name>
<feature type="signal peptide" evidence="6">
    <location>
        <begin position="1"/>
        <end position="19"/>
    </location>
</feature>
<keyword evidence="11" id="KW-1185">Reference proteome</keyword>
<organism evidence="10 11">
    <name type="scientific">Seiridium unicorne</name>
    <dbReference type="NCBI Taxonomy" id="138068"/>
    <lineage>
        <taxon>Eukaryota</taxon>
        <taxon>Fungi</taxon>
        <taxon>Dikarya</taxon>
        <taxon>Ascomycota</taxon>
        <taxon>Pezizomycotina</taxon>
        <taxon>Sordariomycetes</taxon>
        <taxon>Xylariomycetidae</taxon>
        <taxon>Amphisphaeriales</taxon>
        <taxon>Sporocadaceae</taxon>
        <taxon>Seiridium</taxon>
    </lineage>
</organism>
<dbReference type="Pfam" id="PF21467">
    <property type="entry name" value="BetaGal_gal-bd"/>
    <property type="match status" value="1"/>
</dbReference>
<evidence type="ECO:0000313" key="10">
    <source>
        <dbReference type="EMBL" id="KAK9415982.1"/>
    </source>
</evidence>
<evidence type="ECO:0000256" key="2">
    <source>
        <dbReference type="ARBA" id="ARBA00022801"/>
    </source>
</evidence>
<dbReference type="InterPro" id="IPR001944">
    <property type="entry name" value="Glycoside_Hdrlase_35"/>
</dbReference>
<dbReference type="Proteomes" id="UP001408356">
    <property type="component" value="Unassembled WGS sequence"/>
</dbReference>
<dbReference type="InterPro" id="IPR026283">
    <property type="entry name" value="B-gal_1-like"/>
</dbReference>
<dbReference type="Gene3D" id="3.20.20.80">
    <property type="entry name" value="Glycosidases"/>
    <property type="match status" value="1"/>
</dbReference>